<organism evidence="2 3">
    <name type="scientific">Armillaria novae-zelandiae</name>
    <dbReference type="NCBI Taxonomy" id="153914"/>
    <lineage>
        <taxon>Eukaryota</taxon>
        <taxon>Fungi</taxon>
        <taxon>Dikarya</taxon>
        <taxon>Basidiomycota</taxon>
        <taxon>Agaricomycotina</taxon>
        <taxon>Agaricomycetes</taxon>
        <taxon>Agaricomycetidae</taxon>
        <taxon>Agaricales</taxon>
        <taxon>Marasmiineae</taxon>
        <taxon>Physalacriaceae</taxon>
        <taxon>Armillaria</taxon>
    </lineage>
</organism>
<evidence type="ECO:0000256" key="1">
    <source>
        <dbReference type="SAM" id="Phobius"/>
    </source>
</evidence>
<gene>
    <name evidence="2" type="ORF">IW261DRAFT_1427335</name>
</gene>
<keyword evidence="1" id="KW-1133">Transmembrane helix</keyword>
<reference evidence="2" key="1">
    <citation type="submission" date="2023-06" db="EMBL/GenBank/DDBJ databases">
        <authorList>
            <consortium name="Lawrence Berkeley National Laboratory"/>
            <person name="Ahrendt S."/>
            <person name="Sahu N."/>
            <person name="Indic B."/>
            <person name="Wong-Bajracharya J."/>
            <person name="Merenyi Z."/>
            <person name="Ke H.-M."/>
            <person name="Monk M."/>
            <person name="Kocsube S."/>
            <person name="Drula E."/>
            <person name="Lipzen A."/>
            <person name="Balint B."/>
            <person name="Henrissat B."/>
            <person name="Andreopoulos B."/>
            <person name="Martin F.M."/>
            <person name="Harder C.B."/>
            <person name="Rigling D."/>
            <person name="Ford K.L."/>
            <person name="Foster G.D."/>
            <person name="Pangilinan J."/>
            <person name="Papanicolaou A."/>
            <person name="Barry K."/>
            <person name="LaButti K."/>
            <person name="Viragh M."/>
            <person name="Koriabine M."/>
            <person name="Yan M."/>
            <person name="Riley R."/>
            <person name="Champramary S."/>
            <person name="Plett K.L."/>
            <person name="Tsai I.J."/>
            <person name="Slot J."/>
            <person name="Sipos G."/>
            <person name="Plett J."/>
            <person name="Nagy L.G."/>
            <person name="Grigoriev I.V."/>
        </authorList>
    </citation>
    <scope>NUCLEOTIDE SEQUENCE</scope>
    <source>
        <strain evidence="2">ICMP 16352</strain>
    </source>
</reference>
<proteinExistence type="predicted"/>
<feature type="transmembrane region" description="Helical" evidence="1">
    <location>
        <begin position="128"/>
        <end position="148"/>
    </location>
</feature>
<sequence length="200" mass="22317">MGNILEQSNMCGLPDRDQVCRRCRIRSIILSKGDKELRNGHIRVIALHAFHGIHNVNHVDEFGSMSGNVRIRDPAVFEAIGIGGARITDVVILPMVLEREPAINTKMSEEKHDPFLVFIIVGDKMRVLAAYWLAGPMAPMLCPLWWYAFGPQYEGMDTGSDWAGPANKALDWNALPHIHVSTHFWISQHSAITMGATHLA</sequence>
<name>A0AA39TN67_9AGAR</name>
<evidence type="ECO:0000313" key="2">
    <source>
        <dbReference type="EMBL" id="KAK0464802.1"/>
    </source>
</evidence>
<keyword evidence="1" id="KW-0472">Membrane</keyword>
<keyword evidence="1" id="KW-0812">Transmembrane</keyword>
<evidence type="ECO:0000313" key="3">
    <source>
        <dbReference type="Proteomes" id="UP001175227"/>
    </source>
</evidence>
<protein>
    <submittedName>
        <fullName evidence="2">Uncharacterized protein</fullName>
    </submittedName>
</protein>
<keyword evidence="3" id="KW-1185">Reference proteome</keyword>
<dbReference type="EMBL" id="JAUEPR010000098">
    <property type="protein sequence ID" value="KAK0464802.1"/>
    <property type="molecule type" value="Genomic_DNA"/>
</dbReference>
<accession>A0AA39TN67</accession>
<dbReference type="AlphaFoldDB" id="A0AA39TN67"/>
<comment type="caution">
    <text evidence="2">The sequence shown here is derived from an EMBL/GenBank/DDBJ whole genome shotgun (WGS) entry which is preliminary data.</text>
</comment>
<dbReference type="Proteomes" id="UP001175227">
    <property type="component" value="Unassembled WGS sequence"/>
</dbReference>